<comment type="caution">
    <text evidence="1">The sequence shown here is derived from an EMBL/GenBank/DDBJ whole genome shotgun (WGS) entry which is preliminary data.</text>
</comment>
<reference evidence="1 2" key="1">
    <citation type="submission" date="2022-03" db="EMBL/GenBank/DDBJ databases">
        <title>Novel taxa within the pig intestine.</title>
        <authorList>
            <person name="Wylensek D."/>
            <person name="Bishof K."/>
            <person name="Afrizal A."/>
            <person name="Clavel T."/>
        </authorList>
    </citation>
    <scope>NUCLEOTIDE SEQUENCE [LARGE SCALE GENOMIC DNA]</scope>
    <source>
        <strain evidence="1 2">Cla-KB-P134</strain>
    </source>
</reference>
<dbReference type="InterPro" id="IPR011990">
    <property type="entry name" value="TPR-like_helical_dom_sf"/>
</dbReference>
<dbReference type="Proteomes" id="UP001285244">
    <property type="component" value="Unassembled WGS sequence"/>
</dbReference>
<dbReference type="Gene3D" id="1.25.40.10">
    <property type="entry name" value="Tetratricopeptide repeat domain"/>
    <property type="match status" value="1"/>
</dbReference>
<accession>A0ABU4WLZ2</accession>
<protein>
    <submittedName>
        <fullName evidence="1">SEL1-like repeat protein</fullName>
    </submittedName>
</protein>
<dbReference type="RefSeq" id="WP_320325857.1">
    <property type="nucleotide sequence ID" value="NZ_JALBUS010000009.1"/>
</dbReference>
<name>A0ABU4WLZ2_9FIRM</name>
<gene>
    <name evidence="1" type="ORF">MOZ64_06915</name>
</gene>
<sequence>MNTEQAWKIFKEYNAKDNPTQFEKDAFIEASEFYIYADRDTPDRDIVLFNLASFYYDNEYYPQAKKYYEILIDQYDDLSKNLAQTCLGKFYYYGHDGMPNYQKAYQYANQAAEFESNLQAQWLKLACIYQFNDSPSTDTRYTESVFQLTETVVHRQSSWFAPVPEAKLLIASIFSETKDPSIKTICEELLQEARAFLPRRLQQSKNPDDLLLMHQIIDMLPHTGQEILDIYDLIWLLKKDSAVSFTYAGAPYEVHAQQKDHHTVISFQDNWYCSIDDFLKKATIDGHVLRGIAHQISNITKR</sequence>
<keyword evidence="2" id="KW-1185">Reference proteome</keyword>
<proteinExistence type="predicted"/>
<organism evidence="1 2">
    <name type="scientific">Absicoccus intestinalis</name>
    <dbReference type="NCBI Taxonomy" id="2926319"/>
    <lineage>
        <taxon>Bacteria</taxon>
        <taxon>Bacillati</taxon>
        <taxon>Bacillota</taxon>
        <taxon>Erysipelotrichia</taxon>
        <taxon>Erysipelotrichales</taxon>
        <taxon>Erysipelotrichaceae</taxon>
        <taxon>Absicoccus</taxon>
    </lineage>
</organism>
<evidence type="ECO:0000313" key="2">
    <source>
        <dbReference type="Proteomes" id="UP001285244"/>
    </source>
</evidence>
<dbReference type="EMBL" id="JALBUS010000009">
    <property type="protein sequence ID" value="MDX8417572.1"/>
    <property type="molecule type" value="Genomic_DNA"/>
</dbReference>
<dbReference type="SUPFAM" id="SSF81901">
    <property type="entry name" value="HCP-like"/>
    <property type="match status" value="1"/>
</dbReference>
<evidence type="ECO:0000313" key="1">
    <source>
        <dbReference type="EMBL" id="MDX8417572.1"/>
    </source>
</evidence>